<evidence type="ECO:0000313" key="1">
    <source>
        <dbReference type="EMBL" id="KZP24339.1"/>
    </source>
</evidence>
<dbReference type="Proteomes" id="UP000076532">
    <property type="component" value="Unassembled WGS sequence"/>
</dbReference>
<accession>A0A166MUV2</accession>
<evidence type="ECO:0000313" key="2">
    <source>
        <dbReference type="Proteomes" id="UP000076532"/>
    </source>
</evidence>
<keyword evidence="2" id="KW-1185">Reference proteome</keyword>
<name>A0A166MUV2_9AGAM</name>
<protein>
    <submittedName>
        <fullName evidence="1">Uncharacterized protein</fullName>
    </submittedName>
</protein>
<organism evidence="1 2">
    <name type="scientific">Athelia psychrophila</name>
    <dbReference type="NCBI Taxonomy" id="1759441"/>
    <lineage>
        <taxon>Eukaryota</taxon>
        <taxon>Fungi</taxon>
        <taxon>Dikarya</taxon>
        <taxon>Basidiomycota</taxon>
        <taxon>Agaricomycotina</taxon>
        <taxon>Agaricomycetes</taxon>
        <taxon>Agaricomycetidae</taxon>
        <taxon>Atheliales</taxon>
        <taxon>Atheliaceae</taxon>
        <taxon>Athelia</taxon>
    </lineage>
</organism>
<proteinExistence type="predicted"/>
<dbReference type="AlphaFoldDB" id="A0A166MUV2"/>
<sequence>MSIGGRKKQEDCRKKRVGSYIHRGIDHDVGIINIFLSVGLASNLRLSSDSLKSNENTCPGSCKDHKALMILHATLMRERSHRGKATRNQAHRIAYQKRTSRKGPSKPMTVPLLSESLLQLATKPLPTSDLFLSTLHDPNLVDESDIDHWDRPPPYPTSTSHDSELYTKNLIDVMHGRRLRIHCKEERRRMQESRTEPVRALRSSLSALFEAQMMLWEQALEQVGGGIYPNERETSGAMARHYLQWSARRAMALHEELEAVAVGMDAYTKLFNSRYQSNSSM</sequence>
<gene>
    <name evidence="1" type="ORF">FIBSPDRAFT_888813</name>
</gene>
<dbReference type="OrthoDB" id="3178701at2759"/>
<dbReference type="EMBL" id="KV417526">
    <property type="protein sequence ID" value="KZP24339.1"/>
    <property type="molecule type" value="Genomic_DNA"/>
</dbReference>
<reference evidence="1 2" key="1">
    <citation type="journal article" date="2016" name="Mol. Biol. Evol.">
        <title>Comparative Genomics of Early-Diverging Mushroom-Forming Fungi Provides Insights into the Origins of Lignocellulose Decay Capabilities.</title>
        <authorList>
            <person name="Nagy L.G."/>
            <person name="Riley R."/>
            <person name="Tritt A."/>
            <person name="Adam C."/>
            <person name="Daum C."/>
            <person name="Floudas D."/>
            <person name="Sun H."/>
            <person name="Yadav J.S."/>
            <person name="Pangilinan J."/>
            <person name="Larsson K.H."/>
            <person name="Matsuura K."/>
            <person name="Barry K."/>
            <person name="Labutti K."/>
            <person name="Kuo R."/>
            <person name="Ohm R.A."/>
            <person name="Bhattacharya S.S."/>
            <person name="Shirouzu T."/>
            <person name="Yoshinaga Y."/>
            <person name="Martin F.M."/>
            <person name="Grigoriev I.V."/>
            <person name="Hibbett D.S."/>
        </authorList>
    </citation>
    <scope>NUCLEOTIDE SEQUENCE [LARGE SCALE GENOMIC DNA]</scope>
    <source>
        <strain evidence="1 2">CBS 109695</strain>
    </source>
</reference>